<dbReference type="Pfam" id="PF20146">
    <property type="entry name" value="NRF"/>
    <property type="match status" value="1"/>
</dbReference>
<dbReference type="InterPro" id="IPR002656">
    <property type="entry name" value="Acyl_transf_3_dom"/>
</dbReference>
<sequence>MVCSMRPLCRWRRRHSLSLHVKARECHISPQHVVVWCFINARSCLGGKFCPARRRSSPKMALTLLLCLLSFQFQLPFVFPARNVSLKCMQDFEEFLSDLNSVEPKEYALRMYDSVGKLGSNVLDGNVDRLGSYSECLSTRAPAGRFRGRYCKLHVAQRQDGADYSVGVCVPDSCSEEDVTAMSRMDILRFRKSSFWAPSLALFAVNSSSSAGGGVARCATGLFPLDMFVALCLVLSFLGLALPLAGTVYVAATGWGSDRQVSPEPEEPPAAYGSLPLRAPVGSRPGSRDQPVGCAPVSPSGTPSGGKSFLGAVDRALKCFSWQKNVPALWTTKTLGSTCPALNGLRVLSLLWIMSGHTSQMTAWLSLDNVLEWKARVPRNPLYLYSRSGPFYLGVDTFFLISGWLSARSFLKMRQNSDKGITPSVILRYFFSRLIRLQPLHLYSVCLLVGLFSLAPWGPVWEVSKLHLENCRRAWWTNLLLLNNFLSVQDACNGWTWYLANDFQFHLTTPVIVFIHGKSQRALVLLGAMLLLASCTASALLTLAYNLPVVAPSEASEEAAGLYFLEYYTKPYCRYGPFLVGLLLSVFLHPNHQANVLRTKGQALLGWGCALLTLLLVVALAYMVDDVSPTSSGAAAVYQGLHRTLWAAAVGWVLFACHEGYGGLVNRLLSCGVWTRLASISYACYLVHPTLIILYNGLQETLIHYTDVNMFYLFSGHCLLTFIAGLVLTLCVEKPCQNLKWCLLRAVPAGPRASGATLETG</sequence>
<evidence type="ECO:0000313" key="4">
    <source>
        <dbReference type="Ensembl" id="ENSBIXP00000004408.1"/>
    </source>
</evidence>
<reference evidence="4" key="3">
    <citation type="submission" date="2025-09" db="UniProtKB">
        <authorList>
            <consortium name="Ensembl"/>
        </authorList>
    </citation>
    <scope>IDENTIFICATION</scope>
</reference>
<dbReference type="PANTHER" id="PTHR11161">
    <property type="entry name" value="O-ACYLTRANSFERASE"/>
    <property type="match status" value="1"/>
</dbReference>
<keyword evidence="5" id="KW-1185">Reference proteome</keyword>
<feature type="transmembrane region" description="Helical" evidence="2">
    <location>
        <begin position="644"/>
        <end position="665"/>
    </location>
</feature>
<keyword evidence="2" id="KW-0812">Transmembrane</keyword>
<feature type="transmembrane region" description="Helical" evidence="2">
    <location>
        <begin position="677"/>
        <end position="698"/>
    </location>
</feature>
<feature type="domain" description="Nose resistant-to-fluoxetine protein N-terminal" evidence="3">
    <location>
        <begin position="85"/>
        <end position="208"/>
    </location>
</feature>
<proteinExistence type="predicted"/>
<dbReference type="OMA" id="QGQYCKL"/>
<dbReference type="STRING" id="30522.A0A4W2BYJ3"/>
<feature type="transmembrane region" description="Helical" evidence="2">
    <location>
        <begin position="391"/>
        <end position="411"/>
    </location>
</feature>
<dbReference type="GO" id="GO:0016747">
    <property type="term" value="F:acyltransferase activity, transferring groups other than amino-acyl groups"/>
    <property type="evidence" value="ECO:0007669"/>
    <property type="project" value="InterPro"/>
</dbReference>
<feature type="transmembrane region" description="Helical" evidence="2">
    <location>
        <begin position="228"/>
        <end position="252"/>
    </location>
</feature>
<keyword evidence="2" id="KW-1133">Transmembrane helix</keyword>
<name>A0A4W2BYJ3_BOBOX</name>
<dbReference type="Ensembl" id="ENSBIXT00000007883.1">
    <property type="protein sequence ID" value="ENSBIXP00000004408.1"/>
    <property type="gene ID" value="ENSBIXG00000007268.1"/>
</dbReference>
<feature type="transmembrane region" description="Helical" evidence="2">
    <location>
        <begin position="575"/>
        <end position="592"/>
    </location>
</feature>
<evidence type="ECO:0000256" key="1">
    <source>
        <dbReference type="SAM" id="MobiDB-lite"/>
    </source>
</evidence>
<feature type="transmembrane region" description="Helical" evidence="2">
    <location>
        <begin position="710"/>
        <end position="732"/>
    </location>
</feature>
<accession>A0A4W2BYJ3</accession>
<protein>
    <recommendedName>
        <fullName evidence="3">Nose resistant-to-fluoxetine protein N-terminal domain-containing protein</fullName>
    </recommendedName>
</protein>
<reference evidence="4" key="2">
    <citation type="submission" date="2025-08" db="UniProtKB">
        <authorList>
            <consortium name="Ensembl"/>
        </authorList>
    </citation>
    <scope>IDENTIFICATION</scope>
</reference>
<feature type="transmembrane region" description="Helical" evidence="2">
    <location>
        <begin position="440"/>
        <end position="458"/>
    </location>
</feature>
<keyword evidence="2" id="KW-0472">Membrane</keyword>
<feature type="region of interest" description="Disordered" evidence="1">
    <location>
        <begin position="282"/>
        <end position="304"/>
    </location>
</feature>
<reference evidence="4 5" key="1">
    <citation type="submission" date="2018-11" db="EMBL/GenBank/DDBJ databases">
        <title>Haplotype-resolved cattle genomes.</title>
        <authorList>
            <person name="Low W.Y."/>
            <person name="Tearle R."/>
            <person name="Bickhart D.M."/>
            <person name="Rosen B.D."/>
            <person name="Koren S."/>
            <person name="Rhie A."/>
            <person name="Hiendleder S."/>
            <person name="Phillippy A.M."/>
            <person name="Smith T.P.L."/>
            <person name="Williams J.L."/>
        </authorList>
    </citation>
    <scope>NUCLEOTIDE SEQUENCE [LARGE SCALE GENOMIC DNA]</scope>
</reference>
<dbReference type="SMART" id="SM00703">
    <property type="entry name" value="NRF"/>
    <property type="match status" value="1"/>
</dbReference>
<feature type="transmembrane region" description="Helical" evidence="2">
    <location>
        <begin position="604"/>
        <end position="624"/>
    </location>
</feature>
<evidence type="ECO:0000313" key="5">
    <source>
        <dbReference type="Proteomes" id="UP000314981"/>
    </source>
</evidence>
<evidence type="ECO:0000259" key="3">
    <source>
        <dbReference type="SMART" id="SM00703"/>
    </source>
</evidence>
<dbReference type="Proteomes" id="UP000314981">
    <property type="component" value="Chromosome 24"/>
</dbReference>
<dbReference type="AlphaFoldDB" id="A0A4W2BYJ3"/>
<feature type="transmembrane region" description="Helical" evidence="2">
    <location>
        <begin position="522"/>
        <end position="545"/>
    </location>
</feature>
<feature type="transmembrane region" description="Helical" evidence="2">
    <location>
        <begin position="195"/>
        <end position="216"/>
    </location>
</feature>
<dbReference type="Pfam" id="PF01757">
    <property type="entry name" value="Acyl_transf_3"/>
    <property type="match status" value="1"/>
</dbReference>
<dbReference type="PANTHER" id="PTHR11161:SF0">
    <property type="entry name" value="O-ACYLTRANSFERASE LIKE PROTEIN"/>
    <property type="match status" value="1"/>
</dbReference>
<dbReference type="InterPro" id="IPR052728">
    <property type="entry name" value="O2_lipid_transport_reg"/>
</dbReference>
<evidence type="ECO:0000256" key="2">
    <source>
        <dbReference type="SAM" id="Phobius"/>
    </source>
</evidence>
<dbReference type="InterPro" id="IPR006621">
    <property type="entry name" value="Nose-resist-to-fluoxetine_N"/>
</dbReference>
<organism evidence="4 5">
    <name type="scientific">Bos indicus x Bos taurus</name>
    <name type="common">Hybrid cattle</name>
    <dbReference type="NCBI Taxonomy" id="30522"/>
    <lineage>
        <taxon>Eukaryota</taxon>
        <taxon>Metazoa</taxon>
        <taxon>Chordata</taxon>
        <taxon>Craniata</taxon>
        <taxon>Vertebrata</taxon>
        <taxon>Euteleostomi</taxon>
        <taxon>Mammalia</taxon>
        <taxon>Eutheria</taxon>
        <taxon>Laurasiatheria</taxon>
        <taxon>Artiodactyla</taxon>
        <taxon>Ruminantia</taxon>
        <taxon>Pecora</taxon>
        <taxon>Bovidae</taxon>
        <taxon>Bovinae</taxon>
        <taxon>Bos</taxon>
    </lineage>
</organism>
<feature type="transmembrane region" description="Helical" evidence="2">
    <location>
        <begin position="495"/>
        <end position="515"/>
    </location>
</feature>